<dbReference type="RefSeq" id="WP_029249293.1">
    <property type="nucleotide sequence ID" value="NZ_JAACYR010000042.1"/>
</dbReference>
<keyword evidence="4" id="KW-1185">Reference proteome</keyword>
<dbReference type="InterPro" id="IPR032716">
    <property type="entry name" value="ACC_epsilon"/>
</dbReference>
<dbReference type="AlphaFoldDB" id="A0A1B8SD03"/>
<accession>A0A1B8SD03</accession>
<name>A0A1B8SD03_9MYCO</name>
<gene>
    <name evidence="3" type="ORF">ACT18_16890</name>
    <name evidence="2" type="ORF">GWR20_13305</name>
</gene>
<feature type="region of interest" description="Disordered" evidence="1">
    <location>
        <begin position="1"/>
        <end position="21"/>
    </location>
</feature>
<dbReference type="Proteomes" id="UP000466523">
    <property type="component" value="Unassembled WGS sequence"/>
</dbReference>
<evidence type="ECO:0000313" key="5">
    <source>
        <dbReference type="Proteomes" id="UP000466523"/>
    </source>
</evidence>
<evidence type="ECO:0000313" key="3">
    <source>
        <dbReference type="EMBL" id="OBY30621.1"/>
    </source>
</evidence>
<dbReference type="Pfam" id="PF13822">
    <property type="entry name" value="ACC_epsilon"/>
    <property type="match status" value="1"/>
</dbReference>
<dbReference type="OrthoDB" id="4749910at2"/>
<dbReference type="Proteomes" id="UP000092668">
    <property type="component" value="Unassembled WGS sequence"/>
</dbReference>
<evidence type="ECO:0000313" key="4">
    <source>
        <dbReference type="Proteomes" id="UP000092668"/>
    </source>
</evidence>
<evidence type="ECO:0000313" key="2">
    <source>
        <dbReference type="EMBL" id="NDJ90119.1"/>
    </source>
</evidence>
<evidence type="ECO:0000256" key="1">
    <source>
        <dbReference type="SAM" id="MobiDB-lite"/>
    </source>
</evidence>
<dbReference type="GO" id="GO:0003989">
    <property type="term" value="F:acetyl-CoA carboxylase activity"/>
    <property type="evidence" value="ECO:0007669"/>
    <property type="project" value="InterPro"/>
</dbReference>
<dbReference type="PATRIC" id="fig|354243.3.peg.3496"/>
<dbReference type="EMBL" id="LFOE01000028">
    <property type="protein sequence ID" value="OBY30621.1"/>
    <property type="molecule type" value="Genomic_DNA"/>
</dbReference>
<proteinExistence type="predicted"/>
<reference evidence="2 5" key="2">
    <citation type="submission" date="2020-01" db="EMBL/GenBank/DDBJ databases">
        <authorList>
            <person name="Sanchez-Estrada R."/>
            <person name="Gonzalez-Y-Merchand J.A."/>
            <person name="Rivera-Gutierrez S."/>
        </authorList>
    </citation>
    <scope>NUCLEOTIDE SEQUENCE [LARGE SCALE GENOMIC DNA]</scope>
    <source>
        <strain evidence="2 5">CST 7247</strain>
    </source>
</reference>
<dbReference type="STRING" id="354243.BST28_01965"/>
<dbReference type="EMBL" id="JAACYR010000042">
    <property type="protein sequence ID" value="NDJ90119.1"/>
    <property type="molecule type" value="Genomic_DNA"/>
</dbReference>
<organism evidence="3 4">
    <name type="scientific">Mycolicibacter kumamotonensis</name>
    <dbReference type="NCBI Taxonomy" id="354243"/>
    <lineage>
        <taxon>Bacteria</taxon>
        <taxon>Bacillati</taxon>
        <taxon>Actinomycetota</taxon>
        <taxon>Actinomycetes</taxon>
        <taxon>Mycobacteriales</taxon>
        <taxon>Mycobacteriaceae</taxon>
        <taxon>Mycolicibacter</taxon>
    </lineage>
</organism>
<protein>
    <submittedName>
        <fullName evidence="2">Acyl-CoA carboxylase subunit epsilon</fullName>
    </submittedName>
</protein>
<reference evidence="3 4" key="1">
    <citation type="submission" date="2015-06" db="EMBL/GenBank/DDBJ databases">
        <title>Genome sequence of Mycobacterium kumamotonense strain Roo.</title>
        <authorList>
            <person name="Greninger A.L."/>
            <person name="Cunningham G."/>
            <person name="Miller S."/>
        </authorList>
    </citation>
    <scope>NUCLEOTIDE SEQUENCE [LARGE SCALE GENOMIC DNA]</scope>
    <source>
        <strain evidence="3 4">Roo</strain>
    </source>
</reference>
<dbReference type="GO" id="GO:0004658">
    <property type="term" value="F:propionyl-CoA carboxylase activity"/>
    <property type="evidence" value="ECO:0007669"/>
    <property type="project" value="InterPro"/>
</dbReference>
<comment type="caution">
    <text evidence="3">The sequence shown here is derived from an EMBL/GenBank/DDBJ whole genome shotgun (WGS) entry which is preliminary data.</text>
</comment>
<sequence>MSGDKSDDTPAQEAPAAAEPHIRVLKGNPTDEEVAALVAVLGTAGAGAAETGAPERNLWGHPVDKLRYPLFSWQRVTLLERTHMRR</sequence>